<evidence type="ECO:0000259" key="5">
    <source>
        <dbReference type="Pfam" id="PF04542"/>
    </source>
</evidence>
<keyword evidence="3" id="KW-0731">Sigma factor</keyword>
<keyword evidence="4" id="KW-0804">Transcription</keyword>
<keyword evidence="8" id="KW-1185">Reference proteome</keyword>
<evidence type="ECO:0000259" key="6">
    <source>
        <dbReference type="Pfam" id="PF08281"/>
    </source>
</evidence>
<dbReference type="InterPro" id="IPR013249">
    <property type="entry name" value="RNA_pol_sigma70_r4_t2"/>
</dbReference>
<dbReference type="RefSeq" id="WP_228232417.1">
    <property type="nucleotide sequence ID" value="NZ_ARXL01000080.1"/>
</dbReference>
<gene>
    <name evidence="7" type="ORF">LL252_01480</name>
</gene>
<dbReference type="InterPro" id="IPR039425">
    <property type="entry name" value="RNA_pol_sigma-70-like"/>
</dbReference>
<feature type="domain" description="RNA polymerase sigma factor 70 region 4 type 2" evidence="6">
    <location>
        <begin position="109"/>
        <end position="159"/>
    </location>
</feature>
<dbReference type="InterPro" id="IPR013325">
    <property type="entry name" value="RNA_pol_sigma_r2"/>
</dbReference>
<dbReference type="InterPro" id="IPR036388">
    <property type="entry name" value="WH-like_DNA-bd_sf"/>
</dbReference>
<dbReference type="SUPFAM" id="SSF88659">
    <property type="entry name" value="Sigma3 and sigma4 domains of RNA polymerase sigma factors"/>
    <property type="match status" value="1"/>
</dbReference>
<keyword evidence="2" id="KW-0805">Transcription regulation</keyword>
<dbReference type="AlphaFoldDB" id="A0A9Q3ULI6"/>
<protein>
    <submittedName>
        <fullName evidence="7">Sigma-70 family RNA polymerase sigma factor</fullName>
    </submittedName>
</protein>
<evidence type="ECO:0000256" key="2">
    <source>
        <dbReference type="ARBA" id="ARBA00023015"/>
    </source>
</evidence>
<comment type="caution">
    <text evidence="7">The sequence shown here is derived from an EMBL/GenBank/DDBJ whole genome shotgun (WGS) entry which is preliminary data.</text>
</comment>
<name>A0A9Q3ULI6_9GAMM</name>
<organism evidence="7 8">
    <name type="scientific">Alloalcanivorax marinus</name>
    <dbReference type="NCBI Taxonomy" id="1177169"/>
    <lineage>
        <taxon>Bacteria</taxon>
        <taxon>Pseudomonadati</taxon>
        <taxon>Pseudomonadota</taxon>
        <taxon>Gammaproteobacteria</taxon>
        <taxon>Oceanospirillales</taxon>
        <taxon>Alcanivoracaceae</taxon>
        <taxon>Alloalcanivorax</taxon>
    </lineage>
</organism>
<evidence type="ECO:0000256" key="4">
    <source>
        <dbReference type="ARBA" id="ARBA00023163"/>
    </source>
</evidence>
<dbReference type="GO" id="GO:0006352">
    <property type="term" value="P:DNA-templated transcription initiation"/>
    <property type="evidence" value="ECO:0007669"/>
    <property type="project" value="InterPro"/>
</dbReference>
<evidence type="ECO:0000313" key="8">
    <source>
        <dbReference type="Proteomes" id="UP001108027"/>
    </source>
</evidence>
<comment type="similarity">
    <text evidence="1">Belongs to the sigma-70 factor family. ECF subfamily.</text>
</comment>
<dbReference type="PANTHER" id="PTHR43133">
    <property type="entry name" value="RNA POLYMERASE ECF-TYPE SIGMA FACTO"/>
    <property type="match status" value="1"/>
</dbReference>
<evidence type="ECO:0000313" key="7">
    <source>
        <dbReference type="EMBL" id="MCC4307228.1"/>
    </source>
</evidence>
<dbReference type="Pfam" id="PF08281">
    <property type="entry name" value="Sigma70_r4_2"/>
    <property type="match status" value="1"/>
</dbReference>
<dbReference type="InterPro" id="IPR013324">
    <property type="entry name" value="RNA_pol_sigma_r3/r4-like"/>
</dbReference>
<dbReference type="InterPro" id="IPR007627">
    <property type="entry name" value="RNA_pol_sigma70_r2"/>
</dbReference>
<dbReference type="SUPFAM" id="SSF88946">
    <property type="entry name" value="Sigma2 domain of RNA polymerase sigma factors"/>
    <property type="match status" value="1"/>
</dbReference>
<dbReference type="Gene3D" id="1.10.10.10">
    <property type="entry name" value="Winged helix-like DNA-binding domain superfamily/Winged helix DNA-binding domain"/>
    <property type="match status" value="1"/>
</dbReference>
<feature type="domain" description="RNA polymerase sigma-70 region 2" evidence="5">
    <location>
        <begin position="10"/>
        <end position="75"/>
    </location>
</feature>
<dbReference type="NCBIfam" id="TIGR02937">
    <property type="entry name" value="sigma70-ECF"/>
    <property type="match status" value="1"/>
</dbReference>
<dbReference type="Gene3D" id="1.10.1740.10">
    <property type="match status" value="1"/>
</dbReference>
<proteinExistence type="inferred from homology"/>
<evidence type="ECO:0000256" key="1">
    <source>
        <dbReference type="ARBA" id="ARBA00010641"/>
    </source>
</evidence>
<dbReference type="Pfam" id="PF04542">
    <property type="entry name" value="Sigma70_r2"/>
    <property type="match status" value="1"/>
</dbReference>
<dbReference type="PANTHER" id="PTHR43133:SF63">
    <property type="entry name" value="RNA POLYMERASE SIGMA FACTOR FECI-RELATED"/>
    <property type="match status" value="1"/>
</dbReference>
<dbReference type="InterPro" id="IPR014284">
    <property type="entry name" value="RNA_pol_sigma-70_dom"/>
</dbReference>
<reference evidence="7" key="1">
    <citation type="submission" date="2021-10" db="EMBL/GenBank/DDBJ databases">
        <title>The diversity and Nitrogen Metabolism of Culturable Nitrate-Utilizing Bacteria Within the Oxygen Minimum Zone of the Changjiang (Yangtze River)Estuary.</title>
        <authorList>
            <person name="Zhang D."/>
            <person name="Zheng J."/>
            <person name="Liu S."/>
            <person name="He W."/>
        </authorList>
    </citation>
    <scope>NUCLEOTIDE SEQUENCE</scope>
    <source>
        <strain evidence="7">FXH-223</strain>
    </source>
</reference>
<dbReference type="Proteomes" id="UP001108027">
    <property type="component" value="Unassembled WGS sequence"/>
</dbReference>
<accession>A0A9Q3ULI6</accession>
<dbReference type="EMBL" id="JAJGNA010000001">
    <property type="protein sequence ID" value="MCC4307228.1"/>
    <property type="molecule type" value="Genomic_DNA"/>
</dbReference>
<dbReference type="GO" id="GO:0016987">
    <property type="term" value="F:sigma factor activity"/>
    <property type="evidence" value="ECO:0007669"/>
    <property type="project" value="UniProtKB-KW"/>
</dbReference>
<dbReference type="GO" id="GO:0003677">
    <property type="term" value="F:DNA binding"/>
    <property type="evidence" value="ECO:0007669"/>
    <property type="project" value="InterPro"/>
</dbReference>
<sequence>MDTSESIADLYTDHHGWLQRLLRRRLGCSETAADLAQDAFLRLLARPRRFDSPAGARAYLSRMARGMCVDLWRRREIEQAWLAALAEQPEPLAPSAEDRVLVLETLCQVDAMLRRLPEKVARAFLMAQLHGRSYKAIGAALRVSERTVKKYMARAMLECALLEVRLQREEDGHAAPLPASVDRGAGR</sequence>
<evidence type="ECO:0000256" key="3">
    <source>
        <dbReference type="ARBA" id="ARBA00023082"/>
    </source>
</evidence>